<evidence type="ECO:0000313" key="3">
    <source>
        <dbReference type="Proteomes" id="UP000253782"/>
    </source>
</evidence>
<evidence type="ECO:0000259" key="1">
    <source>
        <dbReference type="Pfam" id="PF01408"/>
    </source>
</evidence>
<dbReference type="Gene3D" id="3.30.360.10">
    <property type="entry name" value="Dihydrodipicolinate Reductase, domain 2"/>
    <property type="match status" value="1"/>
</dbReference>
<dbReference type="Pfam" id="PF01408">
    <property type="entry name" value="GFO_IDH_MocA"/>
    <property type="match status" value="1"/>
</dbReference>
<reference evidence="2 3" key="1">
    <citation type="submission" date="2018-07" db="EMBL/GenBank/DDBJ databases">
        <title>Dyella tabacisoli L4-6T, whole genome shotgun sequence.</title>
        <authorList>
            <person name="Zhou X.-K."/>
            <person name="Li W.-J."/>
            <person name="Duan Y.-Q."/>
        </authorList>
    </citation>
    <scope>NUCLEOTIDE SEQUENCE [LARGE SCALE GENOMIC DNA]</scope>
    <source>
        <strain evidence="2 3">L4-6</strain>
    </source>
</reference>
<dbReference type="InterPro" id="IPR051450">
    <property type="entry name" value="Gfo/Idh/MocA_Oxidoreductases"/>
</dbReference>
<comment type="caution">
    <text evidence="2">The sequence shown here is derived from an EMBL/GenBank/DDBJ whole genome shotgun (WGS) entry which is preliminary data.</text>
</comment>
<dbReference type="PANTHER" id="PTHR43377:SF1">
    <property type="entry name" value="BILIVERDIN REDUCTASE A"/>
    <property type="match status" value="1"/>
</dbReference>
<dbReference type="InterPro" id="IPR036291">
    <property type="entry name" value="NAD(P)-bd_dom_sf"/>
</dbReference>
<feature type="domain" description="Gfo/Idh/MocA-like oxidoreductase N-terminal" evidence="1">
    <location>
        <begin position="27"/>
        <end position="140"/>
    </location>
</feature>
<dbReference type="InterPro" id="IPR000683">
    <property type="entry name" value="Gfo/Idh/MocA-like_OxRdtase_N"/>
</dbReference>
<dbReference type="SUPFAM" id="SSF51735">
    <property type="entry name" value="NAD(P)-binding Rossmann-fold domains"/>
    <property type="match status" value="1"/>
</dbReference>
<dbReference type="PANTHER" id="PTHR43377">
    <property type="entry name" value="BILIVERDIN REDUCTASE A"/>
    <property type="match status" value="1"/>
</dbReference>
<keyword evidence="3" id="KW-1185">Reference proteome</keyword>
<dbReference type="SUPFAM" id="SSF55347">
    <property type="entry name" value="Glyceraldehyde-3-phosphate dehydrogenase-like, C-terminal domain"/>
    <property type="match status" value="1"/>
</dbReference>
<name>A0A369UQ61_9GAMM</name>
<dbReference type="EMBL" id="QQAH01000005">
    <property type="protein sequence ID" value="RDD82463.1"/>
    <property type="molecule type" value="Genomic_DNA"/>
</dbReference>
<proteinExistence type="predicted"/>
<dbReference type="Proteomes" id="UP000253782">
    <property type="component" value="Unassembled WGS sequence"/>
</dbReference>
<evidence type="ECO:0000313" key="2">
    <source>
        <dbReference type="EMBL" id="RDD82463.1"/>
    </source>
</evidence>
<dbReference type="OrthoDB" id="9774191at2"/>
<dbReference type="AlphaFoldDB" id="A0A369UQ61"/>
<dbReference type="Gene3D" id="3.40.50.720">
    <property type="entry name" value="NAD(P)-binding Rossmann-like Domain"/>
    <property type="match status" value="1"/>
</dbReference>
<dbReference type="GO" id="GO:0000166">
    <property type="term" value="F:nucleotide binding"/>
    <property type="evidence" value="ECO:0007669"/>
    <property type="project" value="InterPro"/>
</dbReference>
<protein>
    <submittedName>
        <fullName evidence="2">Gfo/Idh/MocA family oxidoreductase</fullName>
    </submittedName>
</protein>
<organism evidence="2 3">
    <name type="scientific">Dyella tabacisoli</name>
    <dbReference type="NCBI Taxonomy" id="2282381"/>
    <lineage>
        <taxon>Bacteria</taxon>
        <taxon>Pseudomonadati</taxon>
        <taxon>Pseudomonadota</taxon>
        <taxon>Gammaproteobacteria</taxon>
        <taxon>Lysobacterales</taxon>
        <taxon>Rhodanobacteraceae</taxon>
        <taxon>Dyella</taxon>
    </lineage>
</organism>
<gene>
    <name evidence="2" type="ORF">DVJ77_05825</name>
</gene>
<accession>A0A369UQ61</accession>
<sequence>MRSAMKLATENAAIVGPSYSPLPRMGTAVVGVGYFGSLHAQCYSRLPGCKLIAVVDPDPAAQSVAQRLGVSWLRDIDELPHSVQTVSVATPVGTHYALTKSLLKRGFDVLLEKPIAETPEQAKELCMLAATNRRILQIGHIERFNPAFSLGPSLLSRAQAIDMARTTQRPPRGDQLNVVMDLMIHDLDLILYGVASVITGFHAEGHSRGITAIDDACVELRFGNGCVVRLNSHWGGAASGNDRCMLVRLEGGETWALDFLRRTAYRTTPTQPHDQDLPTQISSPPHDSLSLQLASFIHASRHRTAPQVTPEHGHAALDLAQKIQAQILGGVS</sequence>